<sequence>MNEDNTPRRSPSPSSSHSDVSDVGQKRARVDASASSSSATRGNFPPNCPLGSGGTRAVGPATVVVVPPRRTSPPEIRFVLLVIGDDGRGVLARKRLVAILGISAEVGADACA</sequence>
<dbReference type="WBParaSite" id="PSAMB.scaffold8003size6773.g30854.t1">
    <property type="protein sequence ID" value="PSAMB.scaffold8003size6773.g30854.t1"/>
    <property type="gene ID" value="PSAMB.scaffold8003size6773.g30854"/>
</dbReference>
<feature type="compositionally biased region" description="Low complexity" evidence="1">
    <location>
        <begin position="11"/>
        <end position="23"/>
    </location>
</feature>
<organism evidence="2 3">
    <name type="scientific">Plectus sambesii</name>
    <dbReference type="NCBI Taxonomy" id="2011161"/>
    <lineage>
        <taxon>Eukaryota</taxon>
        <taxon>Metazoa</taxon>
        <taxon>Ecdysozoa</taxon>
        <taxon>Nematoda</taxon>
        <taxon>Chromadorea</taxon>
        <taxon>Plectida</taxon>
        <taxon>Plectina</taxon>
        <taxon>Plectoidea</taxon>
        <taxon>Plectidae</taxon>
        <taxon>Plectus</taxon>
    </lineage>
</organism>
<keyword evidence="2" id="KW-1185">Reference proteome</keyword>
<name>A0A914XGX8_9BILA</name>
<evidence type="ECO:0000256" key="1">
    <source>
        <dbReference type="SAM" id="MobiDB-lite"/>
    </source>
</evidence>
<accession>A0A914XGX8</accession>
<reference evidence="3" key="1">
    <citation type="submission" date="2022-11" db="UniProtKB">
        <authorList>
            <consortium name="WormBaseParasite"/>
        </authorList>
    </citation>
    <scope>IDENTIFICATION</scope>
</reference>
<feature type="region of interest" description="Disordered" evidence="1">
    <location>
        <begin position="1"/>
        <end position="58"/>
    </location>
</feature>
<evidence type="ECO:0000313" key="3">
    <source>
        <dbReference type="WBParaSite" id="PSAMB.scaffold8003size6773.g30854.t1"/>
    </source>
</evidence>
<protein>
    <submittedName>
        <fullName evidence="3">Uncharacterized protein</fullName>
    </submittedName>
</protein>
<dbReference type="AlphaFoldDB" id="A0A914XGX8"/>
<dbReference type="Proteomes" id="UP000887566">
    <property type="component" value="Unplaced"/>
</dbReference>
<evidence type="ECO:0000313" key="2">
    <source>
        <dbReference type="Proteomes" id="UP000887566"/>
    </source>
</evidence>
<proteinExistence type="predicted"/>